<name>A0A9P7Y3Z2_9FUNG</name>
<sequence>MTCFGFIFGYGVAICRDKELTLDNTGHTVETTCSAYICGACFGFWSERRPTLSKRNNGDGDALSCRRDNIFHISPMRQDVFVRGQDNVTEHDIEKMLISKFGSKQNKHNMTIVIFDDIDASSRNVCK</sequence>
<dbReference type="EMBL" id="JAHRHY010000002">
    <property type="protein sequence ID" value="KAG9071677.1"/>
    <property type="molecule type" value="Genomic_DNA"/>
</dbReference>
<dbReference type="AlphaFoldDB" id="A0A9P7Y3Z2"/>
<gene>
    <name evidence="1" type="ORF">KI688_005890</name>
</gene>
<dbReference type="Proteomes" id="UP000707451">
    <property type="component" value="Unassembled WGS sequence"/>
</dbReference>
<accession>A0A9P7Y3Z2</accession>
<evidence type="ECO:0000313" key="1">
    <source>
        <dbReference type="EMBL" id="KAG9071677.1"/>
    </source>
</evidence>
<keyword evidence="2" id="KW-1185">Reference proteome</keyword>
<reference evidence="1" key="1">
    <citation type="submission" date="2021-06" db="EMBL/GenBank/DDBJ databases">
        <title>Genome Sequence of Mortierella hyaline Strain SCG-10, a Cold-Adapted, Nitrate-Reducing Fungus Isolated from Soil in Minnesota, USA.</title>
        <authorList>
            <person name="Aldossari N."/>
        </authorList>
    </citation>
    <scope>NUCLEOTIDE SEQUENCE</scope>
    <source>
        <strain evidence="1">SCG-10</strain>
    </source>
</reference>
<organism evidence="1 2">
    <name type="scientific">Linnemannia hyalina</name>
    <dbReference type="NCBI Taxonomy" id="64524"/>
    <lineage>
        <taxon>Eukaryota</taxon>
        <taxon>Fungi</taxon>
        <taxon>Fungi incertae sedis</taxon>
        <taxon>Mucoromycota</taxon>
        <taxon>Mortierellomycotina</taxon>
        <taxon>Mortierellomycetes</taxon>
        <taxon>Mortierellales</taxon>
        <taxon>Mortierellaceae</taxon>
        <taxon>Linnemannia</taxon>
    </lineage>
</organism>
<evidence type="ECO:0000313" key="2">
    <source>
        <dbReference type="Proteomes" id="UP000707451"/>
    </source>
</evidence>
<proteinExistence type="predicted"/>
<protein>
    <submittedName>
        <fullName evidence="1">Uncharacterized protein</fullName>
    </submittedName>
</protein>
<comment type="caution">
    <text evidence="1">The sequence shown here is derived from an EMBL/GenBank/DDBJ whole genome shotgun (WGS) entry which is preliminary data.</text>
</comment>
<dbReference type="OrthoDB" id="10318658at2759"/>